<protein>
    <submittedName>
        <fullName evidence="2">Probable electron transfer flavoprotein</fullName>
    </submittedName>
</protein>
<sequence length="384" mass="43274">MKPTSNTSFDVIILGAGPAGSTAALALQKSNLTVALLEKELFPRDKICGDALSCVAERVLKQIDPSLEQELLLYSEKTVVNKARVYSPEFRSIVLNFSKRGHCIKRLDFDNWLFEKANAKNIEVFQQAKVTDVRIDNSGAEVVLQDGTILHAAIVICCDGAHSVAARQLTHLKLDRKHYVGAVRQYYRNISDTAGNELEIFFLKDFLPGYFWIFPLKNGEANVGFGALSAIISKNKIDLKKSLQEIIQSVPQLKERFKDAEAMETVKGFGLPLGSRKLPISGAHFMLCGDAASLIDPVTGEGIETAMESGKYAAEQAIRCFESTDFSAACMQAYDQRIHKKMFKRFRQHYVLQRLISDRVWFINLMIRLANVPWINRYFYSRFE</sequence>
<evidence type="ECO:0000313" key="3">
    <source>
        <dbReference type="Proteomes" id="UP000001822"/>
    </source>
</evidence>
<dbReference type="Pfam" id="PF01494">
    <property type="entry name" value="FAD_binding_3"/>
    <property type="match status" value="1"/>
</dbReference>
<proteinExistence type="predicted"/>
<accession>A0A6N4SQ06</accession>
<evidence type="ECO:0000259" key="1">
    <source>
        <dbReference type="Pfam" id="PF01494"/>
    </source>
</evidence>
<dbReference type="SUPFAM" id="SSF51905">
    <property type="entry name" value="FAD/NAD(P)-binding domain"/>
    <property type="match status" value="1"/>
</dbReference>
<dbReference type="InterPro" id="IPR002938">
    <property type="entry name" value="FAD-bd"/>
</dbReference>
<dbReference type="NCBIfam" id="TIGR02032">
    <property type="entry name" value="GG-red-SF"/>
    <property type="match status" value="1"/>
</dbReference>
<dbReference type="GO" id="GO:0071949">
    <property type="term" value="F:FAD binding"/>
    <property type="evidence" value="ECO:0007669"/>
    <property type="project" value="InterPro"/>
</dbReference>
<dbReference type="OrthoDB" id="9806565at2"/>
<dbReference type="PANTHER" id="PTHR42685">
    <property type="entry name" value="GERANYLGERANYL DIPHOSPHATE REDUCTASE"/>
    <property type="match status" value="1"/>
</dbReference>
<feature type="domain" description="FAD-binding" evidence="1">
    <location>
        <begin position="9"/>
        <end position="310"/>
    </location>
</feature>
<gene>
    <name evidence="2" type="primary">ydiS</name>
    <name evidence="2" type="ordered locus">CHU_1087</name>
</gene>
<dbReference type="EMBL" id="CP000383">
    <property type="protein sequence ID" value="ABG58364.1"/>
    <property type="molecule type" value="Genomic_DNA"/>
</dbReference>
<dbReference type="InterPro" id="IPR036188">
    <property type="entry name" value="FAD/NAD-bd_sf"/>
</dbReference>
<name>A0A6N4SQ06_CYTH3</name>
<dbReference type="GO" id="GO:0016628">
    <property type="term" value="F:oxidoreductase activity, acting on the CH-CH group of donors, NAD or NADP as acceptor"/>
    <property type="evidence" value="ECO:0007669"/>
    <property type="project" value="InterPro"/>
</dbReference>
<reference evidence="2 3" key="1">
    <citation type="journal article" date="2007" name="Appl. Environ. Microbiol.">
        <title>Genome sequence of the cellulolytic gliding bacterium Cytophaga hutchinsonii.</title>
        <authorList>
            <person name="Xie G."/>
            <person name="Bruce D.C."/>
            <person name="Challacombe J.F."/>
            <person name="Chertkov O."/>
            <person name="Detter J.C."/>
            <person name="Gilna P."/>
            <person name="Han C.S."/>
            <person name="Lucas S."/>
            <person name="Misra M."/>
            <person name="Myers G.L."/>
            <person name="Richardson P."/>
            <person name="Tapia R."/>
            <person name="Thayer N."/>
            <person name="Thompson L.S."/>
            <person name="Brettin T.S."/>
            <person name="Henrissat B."/>
            <person name="Wilson D.B."/>
            <person name="McBride M.J."/>
        </authorList>
    </citation>
    <scope>NUCLEOTIDE SEQUENCE [LARGE SCALE GENOMIC DNA]</scope>
    <source>
        <strain evidence="3">ATCC 33406 / DSM 1761 / CIP 103989 / NBRC 15051 / NCIMB 9469 / D465</strain>
    </source>
</reference>
<dbReference type="KEGG" id="chu:CHU_1087"/>
<dbReference type="AlphaFoldDB" id="A0A6N4SQ06"/>
<keyword evidence="3" id="KW-1185">Reference proteome</keyword>
<dbReference type="Gene3D" id="3.50.50.60">
    <property type="entry name" value="FAD/NAD(P)-binding domain"/>
    <property type="match status" value="1"/>
</dbReference>
<dbReference type="Proteomes" id="UP000001822">
    <property type="component" value="Chromosome"/>
</dbReference>
<dbReference type="InterPro" id="IPR011777">
    <property type="entry name" value="Geranylgeranyl_Rdtase_fam"/>
</dbReference>
<evidence type="ECO:0000313" key="2">
    <source>
        <dbReference type="EMBL" id="ABG58364.1"/>
    </source>
</evidence>
<organism evidence="2 3">
    <name type="scientific">Cytophaga hutchinsonii (strain ATCC 33406 / DSM 1761 / CIP 103989 / NBRC 15051 / NCIMB 9469 / D465)</name>
    <dbReference type="NCBI Taxonomy" id="269798"/>
    <lineage>
        <taxon>Bacteria</taxon>
        <taxon>Pseudomonadati</taxon>
        <taxon>Bacteroidota</taxon>
        <taxon>Cytophagia</taxon>
        <taxon>Cytophagales</taxon>
        <taxon>Cytophagaceae</taxon>
        <taxon>Cytophaga</taxon>
    </lineage>
</organism>
<dbReference type="PRINTS" id="PR00420">
    <property type="entry name" value="RNGMNOXGNASE"/>
</dbReference>
<dbReference type="RefSeq" id="WP_011584479.1">
    <property type="nucleotide sequence ID" value="NC_008255.1"/>
</dbReference>
<dbReference type="PANTHER" id="PTHR42685:SF22">
    <property type="entry name" value="CONDITIONED MEDIUM FACTOR RECEPTOR 1"/>
    <property type="match status" value="1"/>
</dbReference>
<dbReference type="InterPro" id="IPR050407">
    <property type="entry name" value="Geranylgeranyl_reductase"/>
</dbReference>